<dbReference type="EMBL" id="QKYT01000105">
    <property type="protein sequence ID" value="RIA93365.1"/>
    <property type="molecule type" value="Genomic_DNA"/>
</dbReference>
<dbReference type="OrthoDB" id="2406250at2759"/>
<accession>A0A397TAC7</accession>
<sequence>MNEGKSESIADHGYKVHSSQFDCISAFRLWKSLGYKKAFEEELQGQLRSYFDHNKPYDVSYSSDYDVPYSLCCECLFSSLFGKRKTNLNIQTIELIAKIYHYIIKGDLFNEQCKEEESVQNEEQDEEEEISNADEKLSVENAIDLGPWVFIDNSTLLTITHKYNSKGNEDWNPDKLANNN</sequence>
<dbReference type="Proteomes" id="UP000265703">
    <property type="component" value="Unassembled WGS sequence"/>
</dbReference>
<protein>
    <submittedName>
        <fullName evidence="1">Uncharacterized protein</fullName>
    </submittedName>
</protein>
<keyword evidence="2" id="KW-1185">Reference proteome</keyword>
<reference evidence="1 2" key="1">
    <citation type="submission" date="2018-06" db="EMBL/GenBank/DDBJ databases">
        <title>Comparative genomics reveals the genomic features of Rhizophagus irregularis, R. cerebriforme, R. diaphanum and Gigaspora rosea, and their symbiotic lifestyle signature.</title>
        <authorList>
            <person name="Morin E."/>
            <person name="San Clemente H."/>
            <person name="Chen E.C.H."/>
            <person name="De La Providencia I."/>
            <person name="Hainaut M."/>
            <person name="Kuo A."/>
            <person name="Kohler A."/>
            <person name="Murat C."/>
            <person name="Tang N."/>
            <person name="Roy S."/>
            <person name="Loubradou J."/>
            <person name="Henrissat B."/>
            <person name="Grigoriev I.V."/>
            <person name="Corradi N."/>
            <person name="Roux C."/>
            <person name="Martin F.M."/>
        </authorList>
    </citation>
    <scope>NUCLEOTIDE SEQUENCE [LARGE SCALE GENOMIC DNA]</scope>
    <source>
        <strain evidence="1 2">DAOM 227022</strain>
    </source>
</reference>
<evidence type="ECO:0000313" key="2">
    <source>
        <dbReference type="Proteomes" id="UP000265703"/>
    </source>
</evidence>
<gene>
    <name evidence="1" type="ORF">C1645_819439</name>
</gene>
<proteinExistence type="predicted"/>
<dbReference type="AlphaFoldDB" id="A0A397TAC7"/>
<comment type="caution">
    <text evidence="1">The sequence shown here is derived from an EMBL/GenBank/DDBJ whole genome shotgun (WGS) entry which is preliminary data.</text>
</comment>
<name>A0A397TAC7_9GLOM</name>
<evidence type="ECO:0000313" key="1">
    <source>
        <dbReference type="EMBL" id="RIA93365.1"/>
    </source>
</evidence>
<organism evidence="1 2">
    <name type="scientific">Glomus cerebriforme</name>
    <dbReference type="NCBI Taxonomy" id="658196"/>
    <lineage>
        <taxon>Eukaryota</taxon>
        <taxon>Fungi</taxon>
        <taxon>Fungi incertae sedis</taxon>
        <taxon>Mucoromycota</taxon>
        <taxon>Glomeromycotina</taxon>
        <taxon>Glomeromycetes</taxon>
        <taxon>Glomerales</taxon>
        <taxon>Glomeraceae</taxon>
        <taxon>Glomus</taxon>
    </lineage>
</organism>